<organism evidence="2 3">
    <name type="scientific">Flavobacterium shii</name>
    <dbReference type="NCBI Taxonomy" id="2987687"/>
    <lineage>
        <taxon>Bacteria</taxon>
        <taxon>Pseudomonadati</taxon>
        <taxon>Bacteroidota</taxon>
        <taxon>Flavobacteriia</taxon>
        <taxon>Flavobacteriales</taxon>
        <taxon>Flavobacteriaceae</taxon>
        <taxon>Flavobacterium</taxon>
    </lineage>
</organism>
<comment type="caution">
    <text evidence="2">The sequence shown here is derived from an EMBL/GenBank/DDBJ whole genome shotgun (WGS) entry which is preliminary data.</text>
</comment>
<evidence type="ECO:0000313" key="2">
    <source>
        <dbReference type="EMBL" id="MCV9929099.1"/>
    </source>
</evidence>
<gene>
    <name evidence="2" type="ORF">OIU83_15645</name>
</gene>
<dbReference type="EMBL" id="JAOZEW010000016">
    <property type="protein sequence ID" value="MCV9929099.1"/>
    <property type="molecule type" value="Genomic_DNA"/>
</dbReference>
<proteinExistence type="predicted"/>
<evidence type="ECO:0000313" key="3">
    <source>
        <dbReference type="Proteomes" id="UP001151079"/>
    </source>
</evidence>
<feature type="domain" description="DUF6891" evidence="1">
    <location>
        <begin position="3"/>
        <end position="192"/>
    </location>
</feature>
<protein>
    <recommendedName>
        <fullName evidence="1">DUF6891 domain-containing protein</fullName>
    </recommendedName>
</protein>
<keyword evidence="3" id="KW-1185">Reference proteome</keyword>
<dbReference type="AlphaFoldDB" id="A0A9X3C4W1"/>
<name>A0A9X3C4W1_9FLAO</name>
<dbReference type="InterPro" id="IPR054186">
    <property type="entry name" value="DUF6891"/>
</dbReference>
<accession>A0A9X3C4W1</accession>
<dbReference type="Pfam" id="PF21831">
    <property type="entry name" value="DUF6891"/>
    <property type="match status" value="1"/>
</dbReference>
<dbReference type="RefSeq" id="WP_264207198.1">
    <property type="nucleotide sequence ID" value="NZ_JAOZEW010000016.1"/>
</dbReference>
<reference evidence="2" key="1">
    <citation type="submission" date="2022-10" db="EMBL/GenBank/DDBJ databases">
        <title>Two novel species of Flavobacterium.</title>
        <authorList>
            <person name="Liu Q."/>
            <person name="Xin Y.-H."/>
        </authorList>
    </citation>
    <scope>NUCLEOTIDE SEQUENCE</scope>
    <source>
        <strain evidence="2">LS1R49</strain>
    </source>
</reference>
<dbReference type="Proteomes" id="UP001151079">
    <property type="component" value="Unassembled WGS sequence"/>
</dbReference>
<sequence length="213" mass="24840">MTEDQEYIYDSLVNQIKMGFFPIDEIKEMTLEQVEDEGMEDEISEKWINKTIDAEFKKHKEASKNWNTPTDTERLVKAFNELSEAKIIALHNAGYTTSEGEYEVVEVEIELRKHQIQSDGYCFYHGQDLERAIDPDSRNLMISFQKIDNSDDTVTITVGKKVAEILKNNDFEIVWDGTAQTKIEIPNFNWEKVYSDSDEDLLNHNRVLPFMVK</sequence>
<evidence type="ECO:0000259" key="1">
    <source>
        <dbReference type="Pfam" id="PF21831"/>
    </source>
</evidence>